<evidence type="ECO:0000256" key="5">
    <source>
        <dbReference type="ARBA" id="ARBA00023180"/>
    </source>
</evidence>
<keyword evidence="4 6" id="KW-0732">Signal</keyword>
<accession>A0A834Y1J6</accession>
<dbReference type="GO" id="GO:0005576">
    <property type="term" value="C:extracellular region"/>
    <property type="evidence" value="ECO:0007669"/>
    <property type="project" value="UniProtKB-SubCell"/>
</dbReference>
<feature type="chain" id="PRO_5032991040" description="Bee-milk protein" evidence="6">
    <location>
        <begin position="21"/>
        <end position="413"/>
    </location>
</feature>
<comment type="similarity">
    <text evidence="2">Belongs to the major royal jelly protein family.</text>
</comment>
<dbReference type="Gene3D" id="2.120.10.30">
    <property type="entry name" value="TolB, C-terminal domain"/>
    <property type="match status" value="1"/>
</dbReference>
<comment type="subcellular location">
    <subcellularLocation>
        <location evidence="1">Secreted</location>
    </subcellularLocation>
</comment>
<dbReference type="OrthoDB" id="8184345at2759"/>
<evidence type="ECO:0000256" key="3">
    <source>
        <dbReference type="ARBA" id="ARBA00022525"/>
    </source>
</evidence>
<keyword evidence="8" id="KW-1185">Reference proteome</keyword>
<dbReference type="PANTHER" id="PTHR10009:SF7">
    <property type="entry name" value="GH10609P-RELATED"/>
    <property type="match status" value="1"/>
</dbReference>
<evidence type="ECO:0000313" key="8">
    <source>
        <dbReference type="Proteomes" id="UP000639338"/>
    </source>
</evidence>
<name>A0A834Y1J6_APHGI</name>
<evidence type="ECO:0000256" key="6">
    <source>
        <dbReference type="SAM" id="SignalP"/>
    </source>
</evidence>
<protein>
    <recommendedName>
        <fullName evidence="9">Bee-milk protein</fullName>
    </recommendedName>
</protein>
<organism evidence="7 8">
    <name type="scientific">Aphidius gifuensis</name>
    <name type="common">Parasitoid wasp</name>
    <dbReference type="NCBI Taxonomy" id="684658"/>
    <lineage>
        <taxon>Eukaryota</taxon>
        <taxon>Metazoa</taxon>
        <taxon>Ecdysozoa</taxon>
        <taxon>Arthropoda</taxon>
        <taxon>Hexapoda</taxon>
        <taxon>Insecta</taxon>
        <taxon>Pterygota</taxon>
        <taxon>Neoptera</taxon>
        <taxon>Endopterygota</taxon>
        <taxon>Hymenoptera</taxon>
        <taxon>Apocrita</taxon>
        <taxon>Ichneumonoidea</taxon>
        <taxon>Braconidae</taxon>
        <taxon>Aphidiinae</taxon>
        <taxon>Aphidius</taxon>
    </lineage>
</organism>
<dbReference type="Proteomes" id="UP000639338">
    <property type="component" value="Unassembled WGS sequence"/>
</dbReference>
<evidence type="ECO:0000313" key="7">
    <source>
        <dbReference type="EMBL" id="KAF7995394.1"/>
    </source>
</evidence>
<proteinExistence type="inferred from homology"/>
<comment type="caution">
    <text evidence="7">The sequence shown here is derived from an EMBL/GenBank/DDBJ whole genome shotgun (WGS) entry which is preliminary data.</text>
</comment>
<dbReference type="Pfam" id="PF03022">
    <property type="entry name" value="MRJP"/>
    <property type="match status" value="1"/>
</dbReference>
<keyword evidence="3" id="KW-0964">Secreted</keyword>
<reference evidence="7 8" key="1">
    <citation type="submission" date="2020-08" db="EMBL/GenBank/DDBJ databases">
        <title>Aphidius gifuensis genome sequencing and assembly.</title>
        <authorList>
            <person name="Du Z."/>
        </authorList>
    </citation>
    <scope>NUCLEOTIDE SEQUENCE [LARGE SCALE GENOMIC DNA]</scope>
    <source>
        <strain evidence="7">YNYX2018</strain>
        <tissue evidence="7">Adults</tissue>
    </source>
</reference>
<sequence length="413" mass="46891">MKLITSSLILVIGIVSLVDCAGLGVHYQWKYLDWVWPNVPLTKKNYIPLNPITQDVDKDTSGRVFVTTPQWLEGTPITLSLISNLDGPGGPLLTPYPHWSWHTPNDCSKLVSVYRIAIDECNRLWVVDTGTIAGKVVCPTKIMIFDLFTDRLMHQYIVPSDQTLYGESSLVTPIVEIVDKCENTYLYIADVSGHGLVIYNLQQDRSFRINNTRGNAFGPNIEAENMTIAGETFDLTDGTLGMSLSPPGFFKNRYLYFNSLASFYQKFSSVDSLKFGEFQEPIVFESIVKRQSQAGVQAMSKKGVLFFQLAELTSIACWNIDRPFTWDNIEILAFDEITLQYVSGIKVIKNHAGDEELWFNTNRLQKTINKNRKINEINFRIIKGHVDDIIRGTKCEPICEKSQYPDTSSWRQV</sequence>
<dbReference type="EMBL" id="JACMRX010000002">
    <property type="protein sequence ID" value="KAF7995394.1"/>
    <property type="molecule type" value="Genomic_DNA"/>
</dbReference>
<gene>
    <name evidence="7" type="ORF">HCN44_006501</name>
</gene>
<dbReference type="InterPro" id="IPR011042">
    <property type="entry name" value="6-blade_b-propeller_TolB-like"/>
</dbReference>
<dbReference type="PRINTS" id="PR01366">
    <property type="entry name" value="ROYALJELLY"/>
</dbReference>
<dbReference type="AlphaFoldDB" id="A0A834Y1J6"/>
<keyword evidence="5" id="KW-0325">Glycoprotein</keyword>
<feature type="signal peptide" evidence="6">
    <location>
        <begin position="1"/>
        <end position="20"/>
    </location>
</feature>
<evidence type="ECO:0000256" key="2">
    <source>
        <dbReference type="ARBA" id="ARBA00009127"/>
    </source>
</evidence>
<dbReference type="InterPro" id="IPR017996">
    <property type="entry name" value="MRJP/yellow-related"/>
</dbReference>
<dbReference type="PANTHER" id="PTHR10009">
    <property type="entry name" value="PROTEIN YELLOW-RELATED"/>
    <property type="match status" value="1"/>
</dbReference>
<evidence type="ECO:0000256" key="1">
    <source>
        <dbReference type="ARBA" id="ARBA00004613"/>
    </source>
</evidence>
<evidence type="ECO:0008006" key="9">
    <source>
        <dbReference type="Google" id="ProtNLM"/>
    </source>
</evidence>
<evidence type="ECO:0000256" key="4">
    <source>
        <dbReference type="ARBA" id="ARBA00022729"/>
    </source>
</evidence>